<keyword evidence="2" id="KW-1185">Reference proteome</keyword>
<evidence type="ECO:0000313" key="2">
    <source>
        <dbReference type="Proteomes" id="UP000030152"/>
    </source>
</evidence>
<proteinExistence type="predicted"/>
<evidence type="ECO:0000313" key="1">
    <source>
        <dbReference type="EMBL" id="KGO88412.1"/>
    </source>
</evidence>
<reference evidence="1 2" key="1">
    <citation type="submission" date="2013-09" db="EMBL/GenBank/DDBJ databases">
        <authorList>
            <person name="Zeng Z."/>
            <person name="Chen C."/>
        </authorList>
    </citation>
    <scope>NUCLEOTIDE SEQUENCE [LARGE SCALE GENOMIC DNA]</scope>
    <source>
        <strain evidence="1 2">WB 3.3-2</strain>
    </source>
</reference>
<sequence>MKYAKQIQRLLNITEDQYTAEYLHRWTHWCIDQVKDYIVDPATCTPTAERLYHAELQKVMANTALTNYYSDQHDELEYQALAMLHPQVLTISIGQMREHYDIIMADIFKMYPKSLLNFAKKLTIDNPPYDHTAN</sequence>
<comment type="caution">
    <text evidence="1">The sequence shown here is derived from an EMBL/GenBank/DDBJ whole genome shotgun (WGS) entry which is preliminary data.</text>
</comment>
<dbReference type="STRING" id="1121895.GCA_000378485_00292"/>
<gene>
    <name evidence="1" type="ORF">Q765_00415</name>
</gene>
<organism evidence="1 2">
    <name type="scientific">Flavobacterium rivuli WB 3.3-2 = DSM 21788</name>
    <dbReference type="NCBI Taxonomy" id="1121895"/>
    <lineage>
        <taxon>Bacteria</taxon>
        <taxon>Pseudomonadati</taxon>
        <taxon>Bacteroidota</taxon>
        <taxon>Flavobacteriia</taxon>
        <taxon>Flavobacteriales</taxon>
        <taxon>Flavobacteriaceae</taxon>
        <taxon>Flavobacterium</taxon>
    </lineage>
</organism>
<dbReference type="EMBL" id="JRLX01000001">
    <property type="protein sequence ID" value="KGO88412.1"/>
    <property type="molecule type" value="Genomic_DNA"/>
</dbReference>
<protein>
    <submittedName>
        <fullName evidence="1">Uncharacterized protein</fullName>
    </submittedName>
</protein>
<dbReference type="Proteomes" id="UP000030152">
    <property type="component" value="Unassembled WGS sequence"/>
</dbReference>
<accession>A0A0A2M6X4</accession>
<dbReference type="OrthoDB" id="9989104at2"/>
<dbReference type="AlphaFoldDB" id="A0A0A2M6X4"/>
<dbReference type="RefSeq" id="WP_020211418.1">
    <property type="nucleotide sequence ID" value="NZ_JRLX01000001.1"/>
</dbReference>
<name>A0A0A2M6X4_9FLAO</name>